<dbReference type="InterPro" id="IPR023586">
    <property type="entry name" value="Ile-tRNA-ligase_type2"/>
</dbReference>
<name>X1VDI9_9ZZZZ</name>
<dbReference type="InterPro" id="IPR009008">
    <property type="entry name" value="Val/Leu/Ile-tRNA-synth_edit"/>
</dbReference>
<dbReference type="EMBL" id="BARW01028763">
    <property type="protein sequence ID" value="GAJ15597.1"/>
    <property type="molecule type" value="Genomic_DNA"/>
</dbReference>
<dbReference type="Pfam" id="PF00133">
    <property type="entry name" value="tRNA-synt_1"/>
    <property type="match status" value="1"/>
</dbReference>
<keyword evidence="2" id="KW-0547">Nucleotide-binding</keyword>
<accession>X1VDI9</accession>
<dbReference type="InterPro" id="IPR002300">
    <property type="entry name" value="aa-tRNA-synth_Ia"/>
</dbReference>
<dbReference type="SUPFAM" id="SSF52374">
    <property type="entry name" value="Nucleotidylyl transferase"/>
    <property type="match status" value="1"/>
</dbReference>
<evidence type="ECO:0000256" key="1">
    <source>
        <dbReference type="ARBA" id="ARBA00022598"/>
    </source>
</evidence>
<gene>
    <name evidence="7" type="ORF">S12H4_46368</name>
</gene>
<feature type="non-terminal residue" evidence="7">
    <location>
        <position position="253"/>
    </location>
</feature>
<dbReference type="Gene3D" id="3.90.740.10">
    <property type="entry name" value="Valyl/Leucyl/Isoleucyl-tRNA synthetase, editing domain"/>
    <property type="match status" value="1"/>
</dbReference>
<evidence type="ECO:0000259" key="6">
    <source>
        <dbReference type="Pfam" id="PF00133"/>
    </source>
</evidence>
<keyword evidence="4" id="KW-0648">Protein biosynthesis</keyword>
<dbReference type="SUPFAM" id="SSF50677">
    <property type="entry name" value="ValRS/IleRS/LeuRS editing domain"/>
    <property type="match status" value="1"/>
</dbReference>
<dbReference type="GO" id="GO:0005524">
    <property type="term" value="F:ATP binding"/>
    <property type="evidence" value="ECO:0007669"/>
    <property type="project" value="UniProtKB-KW"/>
</dbReference>
<dbReference type="GO" id="GO:0002161">
    <property type="term" value="F:aminoacyl-tRNA deacylase activity"/>
    <property type="evidence" value="ECO:0007669"/>
    <property type="project" value="InterPro"/>
</dbReference>
<evidence type="ECO:0000256" key="5">
    <source>
        <dbReference type="ARBA" id="ARBA00023146"/>
    </source>
</evidence>
<keyword evidence="3" id="KW-0067">ATP-binding</keyword>
<sequence length="253" mass="28785">VEVGTEYLIVAEALLEQTGLAGRGIVARFLGRDLVAAEYEPLYDPHKYDVTRLDTRTGAILKEPQPDPLTKRGLTYAVIDGDFVTLDDGTGVVHVAPAFGEVDYDAGDFHGLSFVQPVDLQGIIIGNYPFSGKFVKDADPLILDDLKARELLYRSEKIRHTYPFCWRCETPLLYYAKQTWYIRTTAVKESLIAGNNEINWYPEHIKYGRFGDWLENNVDWAFSRERYWGTPLPIWKCESCGHPECVDSVKDLK</sequence>
<feature type="non-terminal residue" evidence="7">
    <location>
        <position position="1"/>
    </location>
</feature>
<keyword evidence="5" id="KW-0030">Aminoacyl-tRNA synthetase</keyword>
<evidence type="ECO:0000256" key="3">
    <source>
        <dbReference type="ARBA" id="ARBA00022840"/>
    </source>
</evidence>
<protein>
    <recommendedName>
        <fullName evidence="6">Aminoacyl-tRNA synthetase class Ia domain-containing protein</fullName>
    </recommendedName>
</protein>
<evidence type="ECO:0000256" key="4">
    <source>
        <dbReference type="ARBA" id="ARBA00022917"/>
    </source>
</evidence>
<dbReference type="GO" id="GO:0004822">
    <property type="term" value="F:isoleucine-tRNA ligase activity"/>
    <property type="evidence" value="ECO:0007669"/>
    <property type="project" value="InterPro"/>
</dbReference>
<dbReference type="GO" id="GO:0006428">
    <property type="term" value="P:isoleucyl-tRNA aminoacylation"/>
    <property type="evidence" value="ECO:0007669"/>
    <property type="project" value="TreeGrafter"/>
</dbReference>
<dbReference type="PANTHER" id="PTHR42780">
    <property type="entry name" value="SOLEUCYL-TRNA SYNTHETASE"/>
    <property type="match status" value="1"/>
</dbReference>
<organism evidence="7">
    <name type="scientific">marine sediment metagenome</name>
    <dbReference type="NCBI Taxonomy" id="412755"/>
    <lineage>
        <taxon>unclassified sequences</taxon>
        <taxon>metagenomes</taxon>
        <taxon>ecological metagenomes</taxon>
    </lineage>
</organism>
<reference evidence="7" key="1">
    <citation type="journal article" date="2014" name="Front. Microbiol.">
        <title>High frequency of phylogenetically diverse reductive dehalogenase-homologous genes in deep subseafloor sedimentary metagenomes.</title>
        <authorList>
            <person name="Kawai M."/>
            <person name="Futagami T."/>
            <person name="Toyoda A."/>
            <person name="Takaki Y."/>
            <person name="Nishi S."/>
            <person name="Hori S."/>
            <person name="Arai W."/>
            <person name="Tsubouchi T."/>
            <person name="Morono Y."/>
            <person name="Uchiyama I."/>
            <person name="Ito T."/>
            <person name="Fujiyama A."/>
            <person name="Inagaki F."/>
            <person name="Takami H."/>
        </authorList>
    </citation>
    <scope>NUCLEOTIDE SEQUENCE</scope>
    <source>
        <strain evidence="7">Expedition CK06-06</strain>
    </source>
</reference>
<dbReference type="Gene3D" id="3.40.50.620">
    <property type="entry name" value="HUPs"/>
    <property type="match status" value="1"/>
</dbReference>
<dbReference type="PANTHER" id="PTHR42780:SF1">
    <property type="entry name" value="ISOLEUCINE--TRNA LIGASE, CYTOPLASMIC"/>
    <property type="match status" value="1"/>
</dbReference>
<evidence type="ECO:0000256" key="2">
    <source>
        <dbReference type="ARBA" id="ARBA00022741"/>
    </source>
</evidence>
<keyword evidence="1" id="KW-0436">Ligase</keyword>
<proteinExistence type="predicted"/>
<feature type="domain" description="Aminoacyl-tRNA synthetase class Ia" evidence="6">
    <location>
        <begin position="143"/>
        <end position="251"/>
    </location>
</feature>
<comment type="caution">
    <text evidence="7">The sequence shown here is derived from an EMBL/GenBank/DDBJ whole genome shotgun (WGS) entry which is preliminary data.</text>
</comment>
<dbReference type="InterPro" id="IPR014729">
    <property type="entry name" value="Rossmann-like_a/b/a_fold"/>
</dbReference>
<dbReference type="AlphaFoldDB" id="X1VDI9"/>
<evidence type="ECO:0000313" key="7">
    <source>
        <dbReference type="EMBL" id="GAJ15597.1"/>
    </source>
</evidence>